<dbReference type="SMART" id="SM01311">
    <property type="entry name" value="RPOL_N"/>
    <property type="match status" value="1"/>
</dbReference>
<proteinExistence type="inferred from homology"/>
<comment type="subcellular location">
    <subcellularLocation>
        <location evidence="1">Mitochondrion</location>
    </subcellularLocation>
</comment>
<evidence type="ECO:0000256" key="1">
    <source>
        <dbReference type="ARBA" id="ARBA00004173"/>
    </source>
</evidence>
<dbReference type="GO" id="GO:0006390">
    <property type="term" value="P:mitochondrial transcription"/>
    <property type="evidence" value="ECO:0007669"/>
    <property type="project" value="TreeGrafter"/>
</dbReference>
<dbReference type="InterPro" id="IPR043502">
    <property type="entry name" value="DNA/RNA_pol_sf"/>
</dbReference>
<evidence type="ECO:0000256" key="5">
    <source>
        <dbReference type="ARBA" id="ARBA00022695"/>
    </source>
</evidence>
<dbReference type="InterPro" id="IPR029262">
    <property type="entry name" value="RPOL_N"/>
</dbReference>
<dbReference type="FunCoup" id="A0A286U7U7">
    <property type="interactions" value="126"/>
</dbReference>
<evidence type="ECO:0000256" key="7">
    <source>
        <dbReference type="ARBA" id="ARBA00023128"/>
    </source>
</evidence>
<dbReference type="Gene3D" id="1.10.150.20">
    <property type="entry name" value="5' to 3' exonuclease, C-terminal subdomain"/>
    <property type="match status" value="1"/>
</dbReference>
<dbReference type="Gene3D" id="1.10.287.280">
    <property type="match status" value="1"/>
</dbReference>
<dbReference type="OrthoDB" id="276422at2759"/>
<keyword evidence="4 10" id="KW-0808">Transferase</keyword>
<dbReference type="PANTHER" id="PTHR10102:SF0">
    <property type="entry name" value="DNA-DIRECTED RNA POLYMERASE, MITOCHONDRIAL"/>
    <property type="match status" value="1"/>
</dbReference>
<evidence type="ECO:0000313" key="14">
    <source>
        <dbReference type="Proteomes" id="UP000217199"/>
    </source>
</evidence>
<keyword evidence="8 10" id="KW-0804">Transcription</keyword>
<dbReference type="EC" id="2.7.7.6" evidence="10"/>
<dbReference type="Gene3D" id="1.10.1320.10">
    <property type="entry name" value="DNA-directed RNA polymerase, N-terminal domain"/>
    <property type="match status" value="1"/>
</dbReference>
<keyword evidence="5 10" id="KW-0548">Nucleotidyltransferase</keyword>
<evidence type="ECO:0000256" key="2">
    <source>
        <dbReference type="ARBA" id="ARBA00009493"/>
    </source>
</evidence>
<evidence type="ECO:0000256" key="9">
    <source>
        <dbReference type="ARBA" id="ARBA00048552"/>
    </source>
</evidence>
<evidence type="ECO:0000259" key="12">
    <source>
        <dbReference type="SMART" id="SM01311"/>
    </source>
</evidence>
<accession>A0A286U7U7</accession>
<evidence type="ECO:0000313" key="13">
    <source>
        <dbReference type="EMBL" id="PAV15589.1"/>
    </source>
</evidence>
<dbReference type="EMBL" id="NBII01000009">
    <property type="protein sequence ID" value="PAV15589.1"/>
    <property type="molecule type" value="Genomic_DNA"/>
</dbReference>
<dbReference type="STRING" id="2282107.A0A286U7U7"/>
<dbReference type="InterPro" id="IPR024075">
    <property type="entry name" value="DNA-dir_RNA_pol_helix_hairp_sf"/>
</dbReference>
<dbReference type="PROSITE" id="PS00489">
    <property type="entry name" value="RNA_POL_PHAGE_2"/>
    <property type="match status" value="1"/>
</dbReference>
<dbReference type="SUPFAM" id="SSF56672">
    <property type="entry name" value="DNA/RNA polymerases"/>
    <property type="match status" value="1"/>
</dbReference>
<dbReference type="GO" id="GO:0003899">
    <property type="term" value="F:DNA-directed RNA polymerase activity"/>
    <property type="evidence" value="ECO:0007669"/>
    <property type="project" value="UniProtKB-EC"/>
</dbReference>
<dbReference type="PANTHER" id="PTHR10102">
    <property type="entry name" value="DNA-DIRECTED RNA POLYMERASE, MITOCHONDRIAL"/>
    <property type="match status" value="1"/>
</dbReference>
<feature type="compositionally biased region" description="Acidic residues" evidence="11">
    <location>
        <begin position="1264"/>
        <end position="1280"/>
    </location>
</feature>
<protein>
    <recommendedName>
        <fullName evidence="10">DNA-directed RNA polymerase</fullName>
        <ecNumber evidence="10">2.7.7.6</ecNumber>
    </recommendedName>
</protein>
<feature type="region of interest" description="Disordered" evidence="11">
    <location>
        <begin position="24"/>
        <end position="61"/>
    </location>
</feature>
<dbReference type="GO" id="GO:0001018">
    <property type="term" value="F:mitochondrial promoter sequence-specific DNA binding"/>
    <property type="evidence" value="ECO:0007669"/>
    <property type="project" value="TreeGrafter"/>
</dbReference>
<dbReference type="InParanoid" id="A0A286U7U7"/>
<evidence type="ECO:0000256" key="3">
    <source>
        <dbReference type="ARBA" id="ARBA00022478"/>
    </source>
</evidence>
<feature type="compositionally biased region" description="Polar residues" evidence="11">
    <location>
        <begin position="32"/>
        <end position="41"/>
    </location>
</feature>
<feature type="region of interest" description="Disordered" evidence="11">
    <location>
        <begin position="1263"/>
        <end position="1284"/>
    </location>
</feature>
<dbReference type="Pfam" id="PF00940">
    <property type="entry name" value="RNA_pol"/>
    <property type="match status" value="1"/>
</dbReference>
<keyword evidence="6" id="KW-0809">Transit peptide</keyword>
<dbReference type="FunFam" id="1.10.287.280:FF:000001">
    <property type="entry name" value="DNA-directed RNA polymerase"/>
    <property type="match status" value="1"/>
</dbReference>
<evidence type="ECO:0000256" key="11">
    <source>
        <dbReference type="SAM" id="MobiDB-lite"/>
    </source>
</evidence>
<reference evidence="13 14" key="1">
    <citation type="journal article" date="2017" name="Mol. Ecol.">
        <title>Comparative and population genomic landscape of Phellinus noxius: A hypervariable fungus causing root rot in trees.</title>
        <authorList>
            <person name="Chung C.L."/>
            <person name="Lee T.J."/>
            <person name="Akiba M."/>
            <person name="Lee H.H."/>
            <person name="Kuo T.H."/>
            <person name="Liu D."/>
            <person name="Ke H.M."/>
            <person name="Yokoi T."/>
            <person name="Roa M.B."/>
            <person name="Lu M.J."/>
            <person name="Chang Y.Y."/>
            <person name="Ann P.J."/>
            <person name="Tsai J.N."/>
            <person name="Chen C.Y."/>
            <person name="Tzean S.S."/>
            <person name="Ota Y."/>
            <person name="Hattori T."/>
            <person name="Sahashi N."/>
            <person name="Liou R.F."/>
            <person name="Kikuchi T."/>
            <person name="Tsai I.J."/>
        </authorList>
    </citation>
    <scope>NUCLEOTIDE SEQUENCE [LARGE SCALE GENOMIC DNA]</scope>
    <source>
        <strain evidence="13 14">FFPRI411160</strain>
    </source>
</reference>
<name>A0A286U7U7_9AGAM</name>
<dbReference type="GO" id="GO:0034245">
    <property type="term" value="C:mitochondrial DNA-directed RNA polymerase complex"/>
    <property type="evidence" value="ECO:0007669"/>
    <property type="project" value="TreeGrafter"/>
</dbReference>
<evidence type="ECO:0000256" key="10">
    <source>
        <dbReference type="RuleBase" id="RU003805"/>
    </source>
</evidence>
<dbReference type="InterPro" id="IPR046950">
    <property type="entry name" value="DNA-dir_Rpol_C_phage-type"/>
</dbReference>
<comment type="similarity">
    <text evidence="2 10">Belongs to the phage and mitochondrial RNA polymerase family.</text>
</comment>
<keyword evidence="14" id="KW-1185">Reference proteome</keyword>
<gene>
    <name evidence="13" type="ORF">PNOK_0844700</name>
</gene>
<evidence type="ECO:0000256" key="4">
    <source>
        <dbReference type="ARBA" id="ARBA00022679"/>
    </source>
</evidence>
<organism evidence="13 14">
    <name type="scientific">Pyrrhoderma noxium</name>
    <dbReference type="NCBI Taxonomy" id="2282107"/>
    <lineage>
        <taxon>Eukaryota</taxon>
        <taxon>Fungi</taxon>
        <taxon>Dikarya</taxon>
        <taxon>Basidiomycota</taxon>
        <taxon>Agaricomycotina</taxon>
        <taxon>Agaricomycetes</taxon>
        <taxon>Hymenochaetales</taxon>
        <taxon>Hymenochaetaceae</taxon>
        <taxon>Pyrrhoderma</taxon>
    </lineage>
</organism>
<comment type="caution">
    <text evidence="13">The sequence shown here is derived from an EMBL/GenBank/DDBJ whole genome shotgun (WGS) entry which is preliminary data.</text>
</comment>
<dbReference type="Gene3D" id="1.10.287.260">
    <property type="match status" value="1"/>
</dbReference>
<keyword evidence="3 10" id="KW-0240">DNA-directed RNA polymerase</keyword>
<dbReference type="InterPro" id="IPR037159">
    <property type="entry name" value="RNA_POL_N_sf"/>
</dbReference>
<dbReference type="Proteomes" id="UP000217199">
    <property type="component" value="Unassembled WGS sequence"/>
</dbReference>
<dbReference type="InterPro" id="IPR002092">
    <property type="entry name" value="DNA-dir_Rpol_phage-type"/>
</dbReference>
<feature type="domain" description="DNA-directed RNA polymerase N-terminal" evidence="12">
    <location>
        <begin position="349"/>
        <end position="674"/>
    </location>
</feature>
<dbReference type="FunFam" id="1.10.150.20:FF:000041">
    <property type="entry name" value="DNA-directed RNA polymerase"/>
    <property type="match status" value="1"/>
</dbReference>
<dbReference type="PROSITE" id="PS00900">
    <property type="entry name" value="RNA_POL_PHAGE_1"/>
    <property type="match status" value="1"/>
</dbReference>
<feature type="compositionally biased region" description="Basic and acidic residues" evidence="11">
    <location>
        <begin position="44"/>
        <end position="56"/>
    </location>
</feature>
<dbReference type="Pfam" id="PF14700">
    <property type="entry name" value="RPOL_N"/>
    <property type="match status" value="1"/>
</dbReference>
<comment type="function">
    <text evidence="10">DNA-dependent RNA polymerase catalyzes the transcription of DNA into RNA using the four ribonucleoside triphosphates as substrates.</text>
</comment>
<evidence type="ECO:0000256" key="6">
    <source>
        <dbReference type="ARBA" id="ARBA00022946"/>
    </source>
</evidence>
<evidence type="ECO:0000256" key="8">
    <source>
        <dbReference type="ARBA" id="ARBA00023163"/>
    </source>
</evidence>
<comment type="catalytic activity">
    <reaction evidence="9 10">
        <text>RNA(n) + a ribonucleoside 5'-triphosphate = RNA(n+1) + diphosphate</text>
        <dbReference type="Rhea" id="RHEA:21248"/>
        <dbReference type="Rhea" id="RHEA-COMP:14527"/>
        <dbReference type="Rhea" id="RHEA-COMP:17342"/>
        <dbReference type="ChEBI" id="CHEBI:33019"/>
        <dbReference type="ChEBI" id="CHEBI:61557"/>
        <dbReference type="ChEBI" id="CHEBI:140395"/>
        <dbReference type="EC" id="2.7.7.6"/>
    </reaction>
</comment>
<keyword evidence="7" id="KW-0496">Mitochondrion</keyword>
<sequence length="1333" mass="149964">MIPLSRRTSTRKLETALLSYSRQSLPRPARYSTPSKRNNAQAMLERDAPSQAHSRETPSNPFIYNGLDGMGAFLQRRIPYTFLPTPTPADVLSPLNDMVFPSSQVQDSLSVIDTCLHDCYDVPRARFVLDQLRGRPGAETILEPRIFNLFFEAYLKLAEENINGNWADPLQKSWSLYQDMESTKESIAPIASTYAIMLKTWLKGQNYNSNSEAVGGDIPFIGEKSPSDLLRCMLNRKIDLLTVVGDRSLTSEEADKIIELLWGAASEMGQIDVLKELTNVRTMGADPLADVPEAMPVQITKKSDSSEEAYENADADVDADRTPFNIANLRKHLAEVAYAQRILSDDVASRQKLLEASVYDLAVHRLRREAEVLEEAGVGNDGKLKSAQLQKWMFQWHKALQEKIAAEVAYVVESETSIKSTKMDGSSSRMRMGPFLSLLKPEKLSLITILELMRLQGTGGVSEGMKMARALLTVGKAVEMEYKAEVLKKNNIPVPTVPNRVNDVGYFTLKAYEDLKEWCKSVSNHIEESQDWTSEWTQAIRARVGSFLVDILMEVAMVERKALDRDGNEVSEMHPAFYHSYEYVRGHRLGVIRLNSIVAERLSKDDIRATLHPRHLPMLISPKPWTSTDEGGYLYNKSNLMRLKDTQEQLNYLRDAVKFGHINYVLEGLNILGSTPWKVNRDVFDIVLKVWNSGEGFEKIPEANYSEPEPVKPEDYDTNVEAKSQYMQAYRQWQLGKSNNHSSRCSVNYKVEIARTFLNDTMYFPHNIDFRGRAYPIPPHLNHIGDDLSRGLLQFAAEKPLGETGLRWLKIHLANLYGFDKGSFEERVQFTQDHMEDVIDSAERPLEGKGWWAKADDPWQCLAACKELTKAIKSGDPEGYKSALPVHQDGTCNGLQHYAALGGDMQGARQVNLDVTDRPADVYTHVAEMVEKQIANDVLKENKYALMLQGKIARKVVKQTVMTTVYGVTYIGARAQIEKQLKDRGDVPIHEAFEASAYLAKKVMACIGDLFTGAKEIQTWLTTSARLIAKSIPRSRIEEAIREGQGFSGGENGDKKVLPLARLPKEQMTSVIWTTPLGLPVVQPYRKTKRKQIMTSIQTVFISDPNSPSEVNSAKQATAFPPNFVHSLDATHMMLTAINCAQQGLTFASVHDSYWTHAADVEKMNSTIRETFIALHESNVLKKLDEEFRLRYADFQIPILSLKGSKLREALNKIPETLVASGEKANKRLSELDGEDILLTGVEVDPKSLDALASEPSVTLVNSEGEDVDLDAEAEEEEDEEKPKKRFRKKKSVIGTEAEVMSRFVNLVDLLPPLPERGSFDVKRVIESKYFFS</sequence>